<evidence type="ECO:0000313" key="7">
    <source>
        <dbReference type="EMBL" id="RMB12281.1"/>
    </source>
</evidence>
<keyword evidence="4 7" id="KW-0808">Transferase</keyword>
<keyword evidence="3" id="KW-0328">Glycosyltransferase</keyword>
<dbReference type="InParanoid" id="A0A3M0CRT0"/>
<dbReference type="OrthoDB" id="5291101at2"/>
<evidence type="ECO:0000259" key="6">
    <source>
        <dbReference type="Pfam" id="PF00535"/>
    </source>
</evidence>
<dbReference type="SUPFAM" id="SSF53448">
    <property type="entry name" value="Nucleotide-diphospho-sugar transferases"/>
    <property type="match status" value="1"/>
</dbReference>
<dbReference type="AlphaFoldDB" id="A0A3M0CRT0"/>
<dbReference type="Pfam" id="PF00535">
    <property type="entry name" value="Glycos_transf_2"/>
    <property type="match status" value="1"/>
</dbReference>
<dbReference type="RefSeq" id="WP_121937467.1">
    <property type="nucleotide sequence ID" value="NZ_REFR01000009.1"/>
</dbReference>
<proteinExistence type="predicted"/>
<organism evidence="7 8">
    <name type="scientific">Eilatimonas milleporae</name>
    <dbReference type="NCBI Taxonomy" id="911205"/>
    <lineage>
        <taxon>Bacteria</taxon>
        <taxon>Pseudomonadati</taxon>
        <taxon>Pseudomonadota</taxon>
        <taxon>Alphaproteobacteria</taxon>
        <taxon>Kordiimonadales</taxon>
        <taxon>Kordiimonadaceae</taxon>
        <taxon>Eilatimonas</taxon>
    </lineage>
</organism>
<evidence type="ECO:0000256" key="4">
    <source>
        <dbReference type="ARBA" id="ARBA00022679"/>
    </source>
</evidence>
<evidence type="ECO:0000256" key="1">
    <source>
        <dbReference type="ARBA" id="ARBA00004236"/>
    </source>
</evidence>
<dbReference type="GO" id="GO:0005886">
    <property type="term" value="C:plasma membrane"/>
    <property type="evidence" value="ECO:0007669"/>
    <property type="project" value="UniProtKB-SubCell"/>
</dbReference>
<keyword evidence="8" id="KW-1185">Reference proteome</keyword>
<dbReference type="Gene3D" id="3.90.550.10">
    <property type="entry name" value="Spore Coat Polysaccharide Biosynthesis Protein SpsA, Chain A"/>
    <property type="match status" value="1"/>
</dbReference>
<accession>A0A3M0CRT0</accession>
<dbReference type="InterPro" id="IPR001173">
    <property type="entry name" value="Glyco_trans_2-like"/>
</dbReference>
<dbReference type="PANTHER" id="PTHR43646:SF2">
    <property type="entry name" value="GLYCOSYLTRANSFERASE 2-LIKE DOMAIN-CONTAINING PROTEIN"/>
    <property type="match status" value="1"/>
</dbReference>
<dbReference type="PANTHER" id="PTHR43646">
    <property type="entry name" value="GLYCOSYLTRANSFERASE"/>
    <property type="match status" value="1"/>
</dbReference>
<dbReference type="GO" id="GO:0016757">
    <property type="term" value="F:glycosyltransferase activity"/>
    <property type="evidence" value="ECO:0007669"/>
    <property type="project" value="UniProtKB-KW"/>
</dbReference>
<gene>
    <name evidence="7" type="ORF">BXY39_0774</name>
</gene>
<comment type="caution">
    <text evidence="7">The sequence shown here is derived from an EMBL/GenBank/DDBJ whole genome shotgun (WGS) entry which is preliminary data.</text>
</comment>
<evidence type="ECO:0000313" key="8">
    <source>
        <dbReference type="Proteomes" id="UP000271227"/>
    </source>
</evidence>
<keyword evidence="2" id="KW-1003">Cell membrane</keyword>
<sequence length="287" mass="30947">MSDHSPRAVCTVIVPAFNESAVIADTLTALTADARPGEFDVIVACNGCTDDTAARAAAAAPDARILDIAAASKTTALNAAIAAARRHPLVFLDADIRTSAGAVRGLVHALIWSGRALACGNARFDTARSSWAVRAFYRAWMQNPYFDDRKMGGFFALSRAGAERIAPLPATTNDDEYIRRRLSGETIVADEAPYRIAAPRTLANLIRVRSRVYRGNRDLERGGGDTAFGAKRRHGNSRRFAARLLARPGLWPGAAIFALTAVAAHLRNLTARGTPVWDRDHSNRQNA</sequence>
<dbReference type="EMBL" id="REFR01000009">
    <property type="protein sequence ID" value="RMB12281.1"/>
    <property type="molecule type" value="Genomic_DNA"/>
</dbReference>
<evidence type="ECO:0000256" key="3">
    <source>
        <dbReference type="ARBA" id="ARBA00022676"/>
    </source>
</evidence>
<protein>
    <submittedName>
        <fullName evidence="7">Glycosyl transferase family 2</fullName>
    </submittedName>
</protein>
<evidence type="ECO:0000256" key="5">
    <source>
        <dbReference type="ARBA" id="ARBA00023136"/>
    </source>
</evidence>
<dbReference type="InterPro" id="IPR029044">
    <property type="entry name" value="Nucleotide-diphossugar_trans"/>
</dbReference>
<keyword evidence="5" id="KW-0472">Membrane</keyword>
<feature type="domain" description="Glycosyltransferase 2-like" evidence="6">
    <location>
        <begin position="11"/>
        <end position="127"/>
    </location>
</feature>
<comment type="subcellular location">
    <subcellularLocation>
        <location evidence="1">Cell membrane</location>
    </subcellularLocation>
</comment>
<name>A0A3M0CRT0_9PROT</name>
<dbReference type="Proteomes" id="UP000271227">
    <property type="component" value="Unassembled WGS sequence"/>
</dbReference>
<evidence type="ECO:0000256" key="2">
    <source>
        <dbReference type="ARBA" id="ARBA00022475"/>
    </source>
</evidence>
<reference evidence="7 8" key="1">
    <citation type="submission" date="2018-10" db="EMBL/GenBank/DDBJ databases">
        <title>Genomic Encyclopedia of Archaeal and Bacterial Type Strains, Phase II (KMG-II): from individual species to whole genera.</title>
        <authorList>
            <person name="Goeker M."/>
        </authorList>
    </citation>
    <scope>NUCLEOTIDE SEQUENCE [LARGE SCALE GENOMIC DNA]</scope>
    <source>
        <strain evidence="7 8">DSM 25217</strain>
    </source>
</reference>